<dbReference type="KEGG" id="mhey:H2LOC_009960"/>
<gene>
    <name evidence="1" type="ORF">H2LOC_009960</name>
</gene>
<name>A0A6B8KHP8_9HYPH</name>
<dbReference type="OrthoDB" id="7907231at2"/>
<reference evidence="1 2" key="1">
    <citation type="submission" date="2019-11" db="EMBL/GenBank/DDBJ databases">
        <title>The genome sequence of Methylocystis heyeri.</title>
        <authorList>
            <person name="Oshkin I.Y."/>
            <person name="Miroshnikov K."/>
            <person name="Dedysh S.N."/>
        </authorList>
    </citation>
    <scope>NUCLEOTIDE SEQUENCE [LARGE SCALE GENOMIC DNA]</scope>
    <source>
        <strain evidence="1 2">H2</strain>
    </source>
</reference>
<dbReference type="RefSeq" id="WP_136496262.1">
    <property type="nucleotide sequence ID" value="NZ_CP046052.1"/>
</dbReference>
<evidence type="ECO:0000313" key="2">
    <source>
        <dbReference type="Proteomes" id="UP000309061"/>
    </source>
</evidence>
<dbReference type="Proteomes" id="UP000309061">
    <property type="component" value="Chromosome"/>
</dbReference>
<keyword evidence="2" id="KW-1185">Reference proteome</keyword>
<protein>
    <submittedName>
        <fullName evidence="1">Uncharacterized protein</fullName>
    </submittedName>
</protein>
<dbReference type="EMBL" id="CP046052">
    <property type="protein sequence ID" value="QGM46000.1"/>
    <property type="molecule type" value="Genomic_DNA"/>
</dbReference>
<organism evidence="1 2">
    <name type="scientific">Methylocystis heyeri</name>
    <dbReference type="NCBI Taxonomy" id="391905"/>
    <lineage>
        <taxon>Bacteria</taxon>
        <taxon>Pseudomonadati</taxon>
        <taxon>Pseudomonadota</taxon>
        <taxon>Alphaproteobacteria</taxon>
        <taxon>Hyphomicrobiales</taxon>
        <taxon>Methylocystaceae</taxon>
        <taxon>Methylocystis</taxon>
    </lineage>
</organism>
<evidence type="ECO:0000313" key="1">
    <source>
        <dbReference type="EMBL" id="QGM46000.1"/>
    </source>
</evidence>
<proteinExistence type="predicted"/>
<dbReference type="AlphaFoldDB" id="A0A6B8KHP8"/>
<accession>A0A6B8KHP8</accession>
<sequence length="141" mass="15307">MHKLIERVAELTSTDLAVARRAVGSVLLFLRDQAPQSRIGKLIDDSSAAHEAVMSALAASDGGLTTFMAASHSFQGEGRLDTLALEGKLKNLGLSRSQIDELMTEVFSHADALIGDEGLESLKRRHPDMERSLRYSSSIIE</sequence>